<dbReference type="AlphaFoldDB" id="A0A919IRJ0"/>
<reference evidence="8" key="1">
    <citation type="submission" date="2021-01" db="EMBL/GenBank/DDBJ databases">
        <title>Whole genome shotgun sequence of Actinoplanes cyaneus NBRC 14990.</title>
        <authorList>
            <person name="Komaki H."/>
            <person name="Tamura T."/>
        </authorList>
    </citation>
    <scope>NUCLEOTIDE SEQUENCE</scope>
    <source>
        <strain evidence="8">NBRC 14990</strain>
    </source>
</reference>
<feature type="transmembrane region" description="Helical" evidence="6">
    <location>
        <begin position="51"/>
        <end position="69"/>
    </location>
</feature>
<evidence type="ECO:0000313" key="9">
    <source>
        <dbReference type="Proteomes" id="UP000619479"/>
    </source>
</evidence>
<dbReference type="InterPro" id="IPR036259">
    <property type="entry name" value="MFS_trans_sf"/>
</dbReference>
<comment type="caution">
    <text evidence="8">The sequence shown here is derived from an EMBL/GenBank/DDBJ whole genome shotgun (WGS) entry which is preliminary data.</text>
</comment>
<dbReference type="RefSeq" id="WP_203755244.1">
    <property type="nucleotide sequence ID" value="NZ_BAAAUC010000079.1"/>
</dbReference>
<dbReference type="EMBL" id="BOMH01000085">
    <property type="protein sequence ID" value="GID70859.1"/>
    <property type="molecule type" value="Genomic_DNA"/>
</dbReference>
<feature type="transmembrane region" description="Helical" evidence="6">
    <location>
        <begin position="107"/>
        <end position="132"/>
    </location>
</feature>
<keyword evidence="2" id="KW-1003">Cell membrane</keyword>
<proteinExistence type="predicted"/>
<dbReference type="GO" id="GO:0005886">
    <property type="term" value="C:plasma membrane"/>
    <property type="evidence" value="ECO:0007669"/>
    <property type="project" value="UniProtKB-SubCell"/>
</dbReference>
<sequence>MLETPTPPPLRRNREFRLIWLGGALAGLGSMIGALAMPLLVLRETGSPAKAGLLGTVSAVTVLIVIIPAGSIVDAGERRRLMIGCQVTGSLIAALIAGFVLAGRPVLLLLLISTALVSVLGSLYTPAATVLLRAAVPADQLGLAVSRLQARTAALQLAGPLIGGALFALAPALPFAVRAVALLSSVLCLLCLRTRSAPGPSGDSPMTLGSLTAGFRFVWGERYLRVVLFVYGAGLTAVYSAVMLVAISATAKADPSGRSSGLMVAVTAAGSLGGALLAPRLGTPRHPRLLTVLSCWAFAAAIPLLALFRSPAAMGAVLGVAMFLAAIGNVAFETEMVRLTPSDLMGRAEAGAIFISLLAQPLGPLGGGLLAGSVGPGATFLVLGVLVAGLATLLTVFLGGSLPTRIRS</sequence>
<dbReference type="CDD" id="cd06173">
    <property type="entry name" value="MFS_MefA_like"/>
    <property type="match status" value="1"/>
</dbReference>
<keyword evidence="5 6" id="KW-0472">Membrane</keyword>
<name>A0A919IRJ0_9ACTN</name>
<dbReference type="SUPFAM" id="SSF103473">
    <property type="entry name" value="MFS general substrate transporter"/>
    <property type="match status" value="1"/>
</dbReference>
<feature type="domain" description="Major facilitator superfamily (MFS) profile" evidence="7">
    <location>
        <begin position="15"/>
        <end position="402"/>
    </location>
</feature>
<dbReference type="GO" id="GO:0022857">
    <property type="term" value="F:transmembrane transporter activity"/>
    <property type="evidence" value="ECO:0007669"/>
    <property type="project" value="InterPro"/>
</dbReference>
<evidence type="ECO:0000256" key="4">
    <source>
        <dbReference type="ARBA" id="ARBA00022989"/>
    </source>
</evidence>
<dbReference type="Proteomes" id="UP000619479">
    <property type="component" value="Unassembled WGS sequence"/>
</dbReference>
<dbReference type="InterPro" id="IPR011701">
    <property type="entry name" value="MFS"/>
</dbReference>
<dbReference type="PROSITE" id="PS50850">
    <property type="entry name" value="MFS"/>
    <property type="match status" value="1"/>
</dbReference>
<dbReference type="Gene3D" id="1.20.1250.20">
    <property type="entry name" value="MFS general substrate transporter like domains"/>
    <property type="match status" value="1"/>
</dbReference>
<feature type="transmembrane region" description="Helical" evidence="6">
    <location>
        <begin position="259"/>
        <end position="277"/>
    </location>
</feature>
<comment type="subcellular location">
    <subcellularLocation>
        <location evidence="1">Cell membrane</location>
        <topology evidence="1">Multi-pass membrane protein</topology>
    </subcellularLocation>
</comment>
<evidence type="ECO:0000256" key="3">
    <source>
        <dbReference type="ARBA" id="ARBA00022692"/>
    </source>
</evidence>
<keyword evidence="4 6" id="KW-1133">Transmembrane helix</keyword>
<accession>A0A919IRJ0</accession>
<evidence type="ECO:0000256" key="1">
    <source>
        <dbReference type="ARBA" id="ARBA00004651"/>
    </source>
</evidence>
<evidence type="ECO:0000256" key="2">
    <source>
        <dbReference type="ARBA" id="ARBA00022475"/>
    </source>
</evidence>
<dbReference type="PANTHER" id="PTHR23513">
    <property type="entry name" value="INTEGRAL MEMBRANE EFFLUX PROTEIN-RELATED"/>
    <property type="match status" value="1"/>
</dbReference>
<feature type="transmembrane region" description="Helical" evidence="6">
    <location>
        <begin position="226"/>
        <end position="247"/>
    </location>
</feature>
<evidence type="ECO:0000313" key="8">
    <source>
        <dbReference type="EMBL" id="GID70859.1"/>
    </source>
</evidence>
<feature type="transmembrane region" description="Helical" evidence="6">
    <location>
        <begin position="18"/>
        <end position="39"/>
    </location>
</feature>
<feature type="transmembrane region" description="Helical" evidence="6">
    <location>
        <begin position="380"/>
        <end position="402"/>
    </location>
</feature>
<dbReference type="PANTHER" id="PTHR23513:SF11">
    <property type="entry name" value="STAPHYLOFERRIN A TRANSPORTER"/>
    <property type="match status" value="1"/>
</dbReference>
<keyword evidence="3 6" id="KW-0812">Transmembrane</keyword>
<evidence type="ECO:0000256" key="6">
    <source>
        <dbReference type="SAM" id="Phobius"/>
    </source>
</evidence>
<feature type="transmembrane region" description="Helical" evidence="6">
    <location>
        <begin position="353"/>
        <end position="374"/>
    </location>
</feature>
<evidence type="ECO:0000259" key="7">
    <source>
        <dbReference type="PROSITE" id="PS50850"/>
    </source>
</evidence>
<protein>
    <submittedName>
        <fullName evidence="8">MFS transporter</fullName>
    </submittedName>
</protein>
<dbReference type="InterPro" id="IPR020846">
    <property type="entry name" value="MFS_dom"/>
</dbReference>
<gene>
    <name evidence="8" type="ORF">Acy02nite_87400</name>
</gene>
<keyword evidence="9" id="KW-1185">Reference proteome</keyword>
<feature type="transmembrane region" description="Helical" evidence="6">
    <location>
        <begin position="289"/>
        <end position="308"/>
    </location>
</feature>
<evidence type="ECO:0000256" key="5">
    <source>
        <dbReference type="ARBA" id="ARBA00023136"/>
    </source>
</evidence>
<feature type="transmembrane region" description="Helical" evidence="6">
    <location>
        <begin position="81"/>
        <end position="101"/>
    </location>
</feature>
<feature type="transmembrane region" description="Helical" evidence="6">
    <location>
        <begin position="314"/>
        <end position="332"/>
    </location>
</feature>
<dbReference type="Pfam" id="PF07690">
    <property type="entry name" value="MFS_1"/>
    <property type="match status" value="1"/>
</dbReference>
<organism evidence="8 9">
    <name type="scientific">Actinoplanes cyaneus</name>
    <dbReference type="NCBI Taxonomy" id="52696"/>
    <lineage>
        <taxon>Bacteria</taxon>
        <taxon>Bacillati</taxon>
        <taxon>Actinomycetota</taxon>
        <taxon>Actinomycetes</taxon>
        <taxon>Micromonosporales</taxon>
        <taxon>Micromonosporaceae</taxon>
        <taxon>Actinoplanes</taxon>
    </lineage>
</organism>